<evidence type="ECO:0000256" key="6">
    <source>
        <dbReference type="ARBA" id="ARBA00022989"/>
    </source>
</evidence>
<dbReference type="Proteomes" id="UP000295252">
    <property type="component" value="Chromosome II"/>
</dbReference>
<evidence type="ECO:0000256" key="7">
    <source>
        <dbReference type="ARBA" id="ARBA00023002"/>
    </source>
</evidence>
<keyword evidence="5 11" id="KW-0479">Metal-binding</keyword>
<dbReference type="PANTHER" id="PTHR47947">
    <property type="entry name" value="CYTOCHROME P450 82C3-RELATED"/>
    <property type="match status" value="1"/>
</dbReference>
<evidence type="ECO:0000256" key="1">
    <source>
        <dbReference type="ARBA" id="ARBA00001971"/>
    </source>
</evidence>
<dbReference type="GO" id="GO:0004497">
    <property type="term" value="F:monooxygenase activity"/>
    <property type="evidence" value="ECO:0007669"/>
    <property type="project" value="UniProtKB-KW"/>
</dbReference>
<dbReference type="PhylomeDB" id="A0A068TZB3"/>
<comment type="similarity">
    <text evidence="12">Belongs to the cytochrome P450 family.</text>
</comment>
<dbReference type="EMBL" id="HG739090">
    <property type="protein sequence ID" value="CDP01254.1"/>
    <property type="molecule type" value="Genomic_DNA"/>
</dbReference>
<dbReference type="InterPro" id="IPR017972">
    <property type="entry name" value="Cyt_P450_CS"/>
</dbReference>
<protein>
    <submittedName>
        <fullName evidence="13">Uncharacterized protein</fullName>
    </submittedName>
</protein>
<dbReference type="PRINTS" id="PR00385">
    <property type="entry name" value="P450"/>
</dbReference>
<evidence type="ECO:0000313" key="13">
    <source>
        <dbReference type="EMBL" id="CDP01254.1"/>
    </source>
</evidence>
<evidence type="ECO:0000256" key="10">
    <source>
        <dbReference type="ARBA" id="ARBA00023136"/>
    </source>
</evidence>
<keyword evidence="3 11" id="KW-0349">Heme</keyword>
<dbReference type="GO" id="GO:0020037">
    <property type="term" value="F:heme binding"/>
    <property type="evidence" value="ECO:0007669"/>
    <property type="project" value="InterPro"/>
</dbReference>
<dbReference type="Pfam" id="PF00067">
    <property type="entry name" value="p450"/>
    <property type="match status" value="1"/>
</dbReference>
<dbReference type="InterPro" id="IPR002401">
    <property type="entry name" value="Cyt_P450_E_grp-I"/>
</dbReference>
<dbReference type="Gene3D" id="1.10.630.10">
    <property type="entry name" value="Cytochrome P450"/>
    <property type="match status" value="1"/>
</dbReference>
<sequence length="232" mass="26320">MIDHLLSLQENEHEYYSDELIKGIIMVLLIAGTDTLSISLEWAMALLLNQPEAIKKIKAEIDAHVPEDRLLEEQDLPNLTYLQNVIKETLRLYPPVPLLIPHEASEDCTVAGYHVSKGTMLLVNLWAIHRDPKLWEDPTKFIPERHQERRDDGFTMLPFGAGRRGCPGAGIGTRVLGFVLGTLVQVFEWERTSEEMVDMTEGRGFSIPKVEPLEAICRPRRAILQQHSLVPP</sequence>
<dbReference type="PROSITE" id="PS00086">
    <property type="entry name" value="CYTOCHROME_P450"/>
    <property type="match status" value="1"/>
</dbReference>
<keyword evidence="9 12" id="KW-0503">Monooxygenase</keyword>
<evidence type="ECO:0000256" key="8">
    <source>
        <dbReference type="ARBA" id="ARBA00023004"/>
    </source>
</evidence>
<dbReference type="STRING" id="49390.A0A068TZB3"/>
<dbReference type="AlphaFoldDB" id="A0A068TZB3"/>
<dbReference type="InParanoid" id="A0A068TZB3"/>
<evidence type="ECO:0000256" key="9">
    <source>
        <dbReference type="ARBA" id="ARBA00023033"/>
    </source>
</evidence>
<dbReference type="OrthoDB" id="1301961at2759"/>
<dbReference type="GO" id="GO:0016705">
    <property type="term" value="F:oxidoreductase activity, acting on paired donors, with incorporation or reduction of molecular oxygen"/>
    <property type="evidence" value="ECO:0007669"/>
    <property type="project" value="InterPro"/>
</dbReference>
<keyword evidence="14" id="KW-1185">Reference proteome</keyword>
<dbReference type="PANTHER" id="PTHR47947:SF26">
    <property type="entry name" value="CYTOCHROME P450"/>
    <property type="match status" value="1"/>
</dbReference>
<feature type="binding site" description="axial binding residue" evidence="11">
    <location>
        <position position="166"/>
    </location>
    <ligand>
        <name>heme</name>
        <dbReference type="ChEBI" id="CHEBI:30413"/>
    </ligand>
    <ligandPart>
        <name>Fe</name>
        <dbReference type="ChEBI" id="CHEBI:18248"/>
    </ligandPart>
</feature>
<keyword evidence="6" id="KW-1133">Transmembrane helix</keyword>
<gene>
    <name evidence="13" type="ORF">GSCOC_T00034838001</name>
</gene>
<dbReference type="PRINTS" id="PR00463">
    <property type="entry name" value="EP450I"/>
</dbReference>
<evidence type="ECO:0000256" key="5">
    <source>
        <dbReference type="ARBA" id="ARBA00022723"/>
    </source>
</evidence>
<keyword evidence="8 11" id="KW-0408">Iron</keyword>
<dbReference type="OMA" id="MCNILAN"/>
<dbReference type="SUPFAM" id="SSF48264">
    <property type="entry name" value="Cytochrome P450"/>
    <property type="match status" value="1"/>
</dbReference>
<dbReference type="FunFam" id="1.10.630.10:FF:000257">
    <property type="entry name" value="Os02g0503850 protein"/>
    <property type="match status" value="1"/>
</dbReference>
<evidence type="ECO:0000313" key="14">
    <source>
        <dbReference type="Proteomes" id="UP000295252"/>
    </source>
</evidence>
<dbReference type="GO" id="GO:0005506">
    <property type="term" value="F:iron ion binding"/>
    <property type="evidence" value="ECO:0007669"/>
    <property type="project" value="InterPro"/>
</dbReference>
<keyword evidence="10" id="KW-0472">Membrane</keyword>
<evidence type="ECO:0000256" key="2">
    <source>
        <dbReference type="ARBA" id="ARBA00004370"/>
    </source>
</evidence>
<dbReference type="Gramene" id="CDP01254">
    <property type="protein sequence ID" value="CDP01254"/>
    <property type="gene ID" value="GSCOC_T00034838001"/>
</dbReference>
<evidence type="ECO:0000256" key="11">
    <source>
        <dbReference type="PIRSR" id="PIRSR602401-1"/>
    </source>
</evidence>
<evidence type="ECO:0000256" key="12">
    <source>
        <dbReference type="RuleBase" id="RU000461"/>
    </source>
</evidence>
<comment type="subcellular location">
    <subcellularLocation>
        <location evidence="2">Membrane</location>
    </subcellularLocation>
</comment>
<dbReference type="GO" id="GO:0016020">
    <property type="term" value="C:membrane"/>
    <property type="evidence" value="ECO:0007669"/>
    <property type="project" value="UniProtKB-SubCell"/>
</dbReference>
<comment type="cofactor">
    <cofactor evidence="1 11">
        <name>heme</name>
        <dbReference type="ChEBI" id="CHEBI:30413"/>
    </cofactor>
</comment>
<evidence type="ECO:0000256" key="4">
    <source>
        <dbReference type="ARBA" id="ARBA00022692"/>
    </source>
</evidence>
<name>A0A068TZB3_COFCA</name>
<dbReference type="InterPro" id="IPR036396">
    <property type="entry name" value="Cyt_P450_sf"/>
</dbReference>
<keyword evidence="4" id="KW-0812">Transmembrane</keyword>
<evidence type="ECO:0000256" key="3">
    <source>
        <dbReference type="ARBA" id="ARBA00022617"/>
    </source>
</evidence>
<dbReference type="InterPro" id="IPR001128">
    <property type="entry name" value="Cyt_P450"/>
</dbReference>
<dbReference type="InterPro" id="IPR050651">
    <property type="entry name" value="Plant_Cytochrome_P450_Monoox"/>
</dbReference>
<proteinExistence type="inferred from homology"/>
<keyword evidence="7 12" id="KW-0560">Oxidoreductase</keyword>
<organism evidence="13 14">
    <name type="scientific">Coffea canephora</name>
    <name type="common">Robusta coffee</name>
    <dbReference type="NCBI Taxonomy" id="49390"/>
    <lineage>
        <taxon>Eukaryota</taxon>
        <taxon>Viridiplantae</taxon>
        <taxon>Streptophyta</taxon>
        <taxon>Embryophyta</taxon>
        <taxon>Tracheophyta</taxon>
        <taxon>Spermatophyta</taxon>
        <taxon>Magnoliopsida</taxon>
        <taxon>eudicotyledons</taxon>
        <taxon>Gunneridae</taxon>
        <taxon>Pentapetalae</taxon>
        <taxon>asterids</taxon>
        <taxon>lamiids</taxon>
        <taxon>Gentianales</taxon>
        <taxon>Rubiaceae</taxon>
        <taxon>Ixoroideae</taxon>
        <taxon>Gardenieae complex</taxon>
        <taxon>Bertiereae - Coffeeae clade</taxon>
        <taxon>Coffeeae</taxon>
        <taxon>Coffea</taxon>
    </lineage>
</organism>
<accession>A0A068TZB3</accession>
<reference evidence="14" key="1">
    <citation type="journal article" date="2014" name="Science">
        <title>The coffee genome provides insight into the convergent evolution of caffeine biosynthesis.</title>
        <authorList>
            <person name="Denoeud F."/>
            <person name="Carretero-Paulet L."/>
            <person name="Dereeper A."/>
            <person name="Droc G."/>
            <person name="Guyot R."/>
            <person name="Pietrella M."/>
            <person name="Zheng C."/>
            <person name="Alberti A."/>
            <person name="Anthony F."/>
            <person name="Aprea G."/>
            <person name="Aury J.M."/>
            <person name="Bento P."/>
            <person name="Bernard M."/>
            <person name="Bocs S."/>
            <person name="Campa C."/>
            <person name="Cenci A."/>
            <person name="Combes M.C."/>
            <person name="Crouzillat D."/>
            <person name="Da Silva C."/>
            <person name="Daddiego L."/>
            <person name="De Bellis F."/>
            <person name="Dussert S."/>
            <person name="Garsmeur O."/>
            <person name="Gayraud T."/>
            <person name="Guignon V."/>
            <person name="Jahn K."/>
            <person name="Jamilloux V."/>
            <person name="Joet T."/>
            <person name="Labadie K."/>
            <person name="Lan T."/>
            <person name="Leclercq J."/>
            <person name="Lepelley M."/>
            <person name="Leroy T."/>
            <person name="Li L.T."/>
            <person name="Librado P."/>
            <person name="Lopez L."/>
            <person name="Munoz A."/>
            <person name="Noel B."/>
            <person name="Pallavicini A."/>
            <person name="Perrotta G."/>
            <person name="Poncet V."/>
            <person name="Pot D."/>
            <person name="Priyono X."/>
            <person name="Rigoreau M."/>
            <person name="Rouard M."/>
            <person name="Rozas J."/>
            <person name="Tranchant-Dubreuil C."/>
            <person name="VanBuren R."/>
            <person name="Zhang Q."/>
            <person name="Andrade A.C."/>
            <person name="Argout X."/>
            <person name="Bertrand B."/>
            <person name="de Kochko A."/>
            <person name="Graziosi G."/>
            <person name="Henry R.J."/>
            <person name="Jayarama X."/>
            <person name="Ming R."/>
            <person name="Nagai C."/>
            <person name="Rounsley S."/>
            <person name="Sankoff D."/>
            <person name="Giuliano G."/>
            <person name="Albert V.A."/>
            <person name="Wincker P."/>
            <person name="Lashermes P."/>
        </authorList>
    </citation>
    <scope>NUCLEOTIDE SEQUENCE [LARGE SCALE GENOMIC DNA]</scope>
    <source>
        <strain evidence="14">cv. DH200-94</strain>
    </source>
</reference>